<accession>A0A2P8A1H2</accession>
<feature type="region of interest" description="Disordered" evidence="1">
    <location>
        <begin position="1"/>
        <end position="158"/>
    </location>
</feature>
<dbReference type="Proteomes" id="UP000243723">
    <property type="component" value="Unassembled WGS sequence"/>
</dbReference>
<evidence type="ECO:0000313" key="3">
    <source>
        <dbReference type="Proteomes" id="UP000243723"/>
    </source>
</evidence>
<gene>
    <name evidence="2" type="ORF">B9Z65_3439</name>
</gene>
<feature type="compositionally biased region" description="Low complexity" evidence="1">
    <location>
        <begin position="19"/>
        <end position="41"/>
    </location>
</feature>
<proteinExistence type="predicted"/>
<dbReference type="EMBL" id="NHZQ01000083">
    <property type="protein sequence ID" value="PSK54320.1"/>
    <property type="molecule type" value="Genomic_DNA"/>
</dbReference>
<organism evidence="2 3">
    <name type="scientific">Elsinoe australis</name>
    <dbReference type="NCBI Taxonomy" id="40998"/>
    <lineage>
        <taxon>Eukaryota</taxon>
        <taxon>Fungi</taxon>
        <taxon>Dikarya</taxon>
        <taxon>Ascomycota</taxon>
        <taxon>Pezizomycotina</taxon>
        <taxon>Dothideomycetes</taxon>
        <taxon>Dothideomycetidae</taxon>
        <taxon>Myriangiales</taxon>
        <taxon>Elsinoaceae</taxon>
        <taxon>Elsinoe</taxon>
    </lineage>
</organism>
<dbReference type="OrthoDB" id="5336357at2759"/>
<feature type="compositionally biased region" description="Polar residues" evidence="1">
    <location>
        <begin position="56"/>
        <end position="71"/>
    </location>
</feature>
<evidence type="ECO:0000256" key="1">
    <source>
        <dbReference type="SAM" id="MobiDB-lite"/>
    </source>
</evidence>
<comment type="caution">
    <text evidence="2">The sequence shown here is derived from an EMBL/GenBank/DDBJ whole genome shotgun (WGS) entry which is preliminary data.</text>
</comment>
<evidence type="ECO:0000313" key="2">
    <source>
        <dbReference type="EMBL" id="PSK54320.1"/>
    </source>
</evidence>
<name>A0A2P8A1H2_9PEZI</name>
<dbReference type="STRING" id="40998.A0A2P8A1H2"/>
<dbReference type="AlphaFoldDB" id="A0A2P8A1H2"/>
<sequence>MSLKRKRSTSTSADSVQNTTLSSPSSTTSTTSFSPSHLSTFYTQSKPLSPFPVHPQESSKSRLSATDLNSRTQKRHRDNRPPESIIHAETMRKLFSAQRQPHLSPPATPGESMQGDGMDWAQESEEAGGVEEMVVDVQEGGERGQRSLEAFWGRTDGR</sequence>
<protein>
    <submittedName>
        <fullName evidence="2">Uncharacterized protein</fullName>
    </submittedName>
</protein>
<feature type="compositionally biased region" description="Polar residues" evidence="1">
    <location>
        <begin position="9"/>
        <end position="18"/>
    </location>
</feature>
<reference evidence="2 3" key="1">
    <citation type="submission" date="2017-05" db="EMBL/GenBank/DDBJ databases">
        <title>Draft genome sequence of Elsinoe australis.</title>
        <authorList>
            <person name="Cheng Q."/>
        </authorList>
    </citation>
    <scope>NUCLEOTIDE SEQUENCE [LARGE SCALE GENOMIC DNA]</scope>
    <source>
        <strain evidence="2 3">NL1</strain>
    </source>
</reference>
<keyword evidence="3" id="KW-1185">Reference proteome</keyword>